<dbReference type="InterPro" id="IPR002156">
    <property type="entry name" value="RNaseH_domain"/>
</dbReference>
<dbReference type="EMBL" id="JACGWJ010000001">
    <property type="protein sequence ID" value="KAL0441137.1"/>
    <property type="molecule type" value="Genomic_DNA"/>
</dbReference>
<dbReference type="InterPro" id="IPR026960">
    <property type="entry name" value="RVT-Znf"/>
</dbReference>
<evidence type="ECO:0000259" key="1">
    <source>
        <dbReference type="Pfam" id="PF13456"/>
    </source>
</evidence>
<dbReference type="CDD" id="cd06222">
    <property type="entry name" value="RNase_H_like"/>
    <property type="match status" value="1"/>
</dbReference>
<evidence type="ECO:0000259" key="2">
    <source>
        <dbReference type="Pfam" id="PF13966"/>
    </source>
</evidence>
<reference evidence="3" key="2">
    <citation type="journal article" date="2024" name="Plant">
        <title>Genomic evolution and insights into agronomic trait innovations of Sesamum species.</title>
        <authorList>
            <person name="Miao H."/>
            <person name="Wang L."/>
            <person name="Qu L."/>
            <person name="Liu H."/>
            <person name="Sun Y."/>
            <person name="Le M."/>
            <person name="Wang Q."/>
            <person name="Wei S."/>
            <person name="Zheng Y."/>
            <person name="Lin W."/>
            <person name="Duan Y."/>
            <person name="Cao H."/>
            <person name="Xiong S."/>
            <person name="Wang X."/>
            <person name="Wei L."/>
            <person name="Li C."/>
            <person name="Ma Q."/>
            <person name="Ju M."/>
            <person name="Zhao R."/>
            <person name="Li G."/>
            <person name="Mu C."/>
            <person name="Tian Q."/>
            <person name="Mei H."/>
            <person name="Zhang T."/>
            <person name="Gao T."/>
            <person name="Zhang H."/>
        </authorList>
    </citation>
    <scope>NUCLEOTIDE SEQUENCE</scope>
    <source>
        <strain evidence="3">G02</strain>
    </source>
</reference>
<sequence>MWQESVVHMEEHAHGDRYSARGISVEKFRVFCLGLAGSLAPTALFLVSFSSNCKLAPFAVSLANQLQPSPSCIVPFLWKTIWKANVPGKIRIFIWKLAKNALPTGMNLQKELRSEGWGCPFCGSEQEDIEHAFLWCSIDCSKSPPARWSPPKFGEVKLNFDGALFASSSEVGLGVIARDSAGACIWWKFVCKQGLFEPEMVEAFVAREAILLARRFGWRSIIIEGDGANLFLKLLASSPDCSGLGPIVSFWL</sequence>
<feature type="domain" description="Reverse transcriptase zinc-binding" evidence="2">
    <location>
        <begin position="76"/>
        <end position="138"/>
    </location>
</feature>
<reference evidence="3" key="1">
    <citation type="submission" date="2020-06" db="EMBL/GenBank/DDBJ databases">
        <authorList>
            <person name="Li T."/>
            <person name="Hu X."/>
            <person name="Zhang T."/>
            <person name="Song X."/>
            <person name="Zhang H."/>
            <person name="Dai N."/>
            <person name="Sheng W."/>
            <person name="Hou X."/>
            <person name="Wei L."/>
        </authorList>
    </citation>
    <scope>NUCLEOTIDE SEQUENCE</scope>
    <source>
        <strain evidence="3">G02</strain>
        <tissue evidence="3">Leaf</tissue>
    </source>
</reference>
<feature type="domain" description="RNase H type-1" evidence="1">
    <location>
        <begin position="159"/>
        <end position="239"/>
    </location>
</feature>
<comment type="caution">
    <text evidence="3">The sequence shown here is derived from an EMBL/GenBank/DDBJ whole genome shotgun (WGS) entry which is preliminary data.</text>
</comment>
<dbReference type="PANTHER" id="PTHR47074">
    <property type="entry name" value="BNAC02G40300D PROTEIN"/>
    <property type="match status" value="1"/>
</dbReference>
<accession>A0AAW2WKZ9</accession>
<name>A0AAW2WKZ9_SESRA</name>
<proteinExistence type="predicted"/>
<evidence type="ECO:0008006" key="4">
    <source>
        <dbReference type="Google" id="ProtNLM"/>
    </source>
</evidence>
<dbReference type="Pfam" id="PF13966">
    <property type="entry name" value="zf-RVT"/>
    <property type="match status" value="1"/>
</dbReference>
<dbReference type="AlphaFoldDB" id="A0AAW2WKZ9"/>
<dbReference type="InterPro" id="IPR052929">
    <property type="entry name" value="RNase_H-like_EbsB-rel"/>
</dbReference>
<dbReference type="InterPro" id="IPR044730">
    <property type="entry name" value="RNase_H-like_dom_plant"/>
</dbReference>
<dbReference type="PANTHER" id="PTHR47074:SF11">
    <property type="entry name" value="REVERSE TRANSCRIPTASE-LIKE PROTEIN"/>
    <property type="match status" value="1"/>
</dbReference>
<gene>
    <name evidence="3" type="ORF">Sradi_0052600</name>
</gene>
<dbReference type="Pfam" id="PF13456">
    <property type="entry name" value="RVT_3"/>
    <property type="match status" value="1"/>
</dbReference>
<dbReference type="GO" id="GO:0003676">
    <property type="term" value="F:nucleic acid binding"/>
    <property type="evidence" value="ECO:0007669"/>
    <property type="project" value="InterPro"/>
</dbReference>
<evidence type="ECO:0000313" key="3">
    <source>
        <dbReference type="EMBL" id="KAL0441137.1"/>
    </source>
</evidence>
<organism evidence="3">
    <name type="scientific">Sesamum radiatum</name>
    <name type="common">Black benniseed</name>
    <dbReference type="NCBI Taxonomy" id="300843"/>
    <lineage>
        <taxon>Eukaryota</taxon>
        <taxon>Viridiplantae</taxon>
        <taxon>Streptophyta</taxon>
        <taxon>Embryophyta</taxon>
        <taxon>Tracheophyta</taxon>
        <taxon>Spermatophyta</taxon>
        <taxon>Magnoliopsida</taxon>
        <taxon>eudicotyledons</taxon>
        <taxon>Gunneridae</taxon>
        <taxon>Pentapetalae</taxon>
        <taxon>asterids</taxon>
        <taxon>lamiids</taxon>
        <taxon>Lamiales</taxon>
        <taxon>Pedaliaceae</taxon>
        <taxon>Sesamum</taxon>
    </lineage>
</organism>
<protein>
    <recommendedName>
        <fullName evidence="4">Reverse transcriptase zinc-binding domain-containing protein</fullName>
    </recommendedName>
</protein>
<dbReference type="GO" id="GO:0004523">
    <property type="term" value="F:RNA-DNA hybrid ribonuclease activity"/>
    <property type="evidence" value="ECO:0007669"/>
    <property type="project" value="InterPro"/>
</dbReference>